<comment type="pathway">
    <text evidence="3">Carbohydrate metabolism; tricarboxylic acid cycle; (S)-malate from fumarate: step 1/1.</text>
</comment>
<organism evidence="15 16">
    <name type="scientific">Cryptosporangium minutisporangium</name>
    <dbReference type="NCBI Taxonomy" id="113569"/>
    <lineage>
        <taxon>Bacteria</taxon>
        <taxon>Bacillati</taxon>
        <taxon>Actinomycetota</taxon>
        <taxon>Actinomycetes</taxon>
        <taxon>Cryptosporangiales</taxon>
        <taxon>Cryptosporangiaceae</taxon>
        <taxon>Cryptosporangium</taxon>
    </lineage>
</organism>
<evidence type="ECO:0000313" key="16">
    <source>
        <dbReference type="Proteomes" id="UP001501676"/>
    </source>
</evidence>
<comment type="catalytic activity">
    <reaction evidence="1 12">
        <text>(S)-malate = fumarate + H2O</text>
        <dbReference type="Rhea" id="RHEA:12460"/>
        <dbReference type="ChEBI" id="CHEBI:15377"/>
        <dbReference type="ChEBI" id="CHEBI:15589"/>
        <dbReference type="ChEBI" id="CHEBI:29806"/>
        <dbReference type="EC" id="4.2.1.2"/>
    </reaction>
</comment>
<dbReference type="InterPro" id="IPR004646">
    <property type="entry name" value="Fe-S_hydro-lyase_TtdA-typ_cat"/>
</dbReference>
<proteinExistence type="inferred from homology"/>
<keyword evidence="7" id="KW-0816">Tricarboxylic acid cycle</keyword>
<comment type="function">
    <text evidence="12">Catalyzes the reversible hydration of fumarate to (S)-malate.</text>
</comment>
<keyword evidence="10 12" id="KW-0411">Iron-sulfur</keyword>
<dbReference type="InterPro" id="IPR051208">
    <property type="entry name" value="Class-I_Fumarase/Tartrate_DH"/>
</dbReference>
<evidence type="ECO:0000256" key="3">
    <source>
        <dbReference type="ARBA" id="ARBA00004859"/>
    </source>
</evidence>
<name>A0ABP6SUU0_9ACTN</name>
<keyword evidence="16" id="KW-1185">Reference proteome</keyword>
<dbReference type="Proteomes" id="UP001501676">
    <property type="component" value="Unassembled WGS sequence"/>
</dbReference>
<dbReference type="PANTHER" id="PTHR30389:SF0">
    <property type="entry name" value="FUMARATE HYDRATASE CLASS I, AEROBIC"/>
    <property type="match status" value="1"/>
</dbReference>
<evidence type="ECO:0000256" key="8">
    <source>
        <dbReference type="ARBA" id="ARBA00022723"/>
    </source>
</evidence>
<keyword evidence="9 12" id="KW-0408">Iron</keyword>
<evidence type="ECO:0000256" key="1">
    <source>
        <dbReference type="ARBA" id="ARBA00000929"/>
    </source>
</evidence>
<evidence type="ECO:0000256" key="2">
    <source>
        <dbReference type="ARBA" id="ARBA00001966"/>
    </source>
</evidence>
<dbReference type="EC" id="4.2.1.2" evidence="12"/>
<evidence type="ECO:0000256" key="10">
    <source>
        <dbReference type="ARBA" id="ARBA00023014"/>
    </source>
</evidence>
<dbReference type="SUPFAM" id="SSF117457">
    <property type="entry name" value="FumA C-terminal domain-like"/>
    <property type="match status" value="1"/>
</dbReference>
<comment type="subunit">
    <text evidence="5 12">Homodimer.</text>
</comment>
<dbReference type="InterPro" id="IPR004647">
    <property type="entry name" value="Fe-S_hydro-lyase_TtdB-typ_cat"/>
</dbReference>
<sequence length="550" mass="59927">MPDFRYSDLLPLGPDETTYRLLTREGVEQIDVAGEPFLRVAPEALSTLTKAAMRDIAHLLRPAHLQQLRNILEDPEASGNDRFVALDLLKNANIAAGGILPMCQDTGTAIVMGKKGERVLTGGGPIDGEAISRGVYDAYTELNLRYSQLAPLTMWDEKNTGSNLPAQIELYADGKPNEYKFLFMAKGGGSANKSFLYQETKAVLNPTRMMQFLEEKLRSLGTAACPPYHLAIVVGGTSAEYALKTAKYASAKYLDSLPTSGSLSAHGFRDLELEWQVLELTRKFGIGAQFGGKYFCHDVRVVRLPRHGASCPVAIAVSCSADRQALGKITAEGVFLEQLETDPAQYLPETTHDDLDSEVVQIDLNRPMAEIRAELSRYPVKTRLSLTGPLVVARDIAHAKIAERLDAGEPMPEYLRNHAVYYAGPAKTPDGYASGSFGPTTAGRMDSYVEKFQAAGGSLVMLAKGNRSKQVTDACKTYGGFYLGSIGGPAARLAQDCITHVEVLEYAELGMEAVWKIEVRDFPAFIVVDDKGEDFFADTTKPVLTIGPRV</sequence>
<dbReference type="Pfam" id="PF05681">
    <property type="entry name" value="Fumerase"/>
    <property type="match status" value="1"/>
</dbReference>
<evidence type="ECO:0000256" key="6">
    <source>
        <dbReference type="ARBA" id="ARBA00022485"/>
    </source>
</evidence>
<keyword evidence="8 12" id="KW-0479">Metal-binding</keyword>
<evidence type="ECO:0000256" key="4">
    <source>
        <dbReference type="ARBA" id="ARBA00008876"/>
    </source>
</evidence>
<feature type="domain" description="Fe-S hydro-lyase tartrate dehydratase beta-type catalytic" evidence="14">
    <location>
        <begin position="333"/>
        <end position="538"/>
    </location>
</feature>
<reference evidence="16" key="1">
    <citation type="journal article" date="2019" name="Int. J. Syst. Evol. Microbiol.">
        <title>The Global Catalogue of Microorganisms (GCM) 10K type strain sequencing project: providing services to taxonomists for standard genome sequencing and annotation.</title>
        <authorList>
            <consortium name="The Broad Institute Genomics Platform"/>
            <consortium name="The Broad Institute Genome Sequencing Center for Infectious Disease"/>
            <person name="Wu L."/>
            <person name="Ma J."/>
        </authorList>
    </citation>
    <scope>NUCLEOTIDE SEQUENCE [LARGE SCALE GENOMIC DNA]</scope>
    <source>
        <strain evidence="16">JCM 9458</strain>
    </source>
</reference>
<evidence type="ECO:0000259" key="13">
    <source>
        <dbReference type="Pfam" id="PF05681"/>
    </source>
</evidence>
<evidence type="ECO:0000256" key="9">
    <source>
        <dbReference type="ARBA" id="ARBA00023004"/>
    </source>
</evidence>
<dbReference type="Pfam" id="PF05683">
    <property type="entry name" value="Fumerase_C"/>
    <property type="match status" value="1"/>
</dbReference>
<dbReference type="RefSeq" id="WP_345727810.1">
    <property type="nucleotide sequence ID" value="NZ_BAAAYN010000012.1"/>
</dbReference>
<dbReference type="PANTHER" id="PTHR30389">
    <property type="entry name" value="FUMARATE HYDRATASE-RELATED"/>
    <property type="match status" value="1"/>
</dbReference>
<evidence type="ECO:0000256" key="12">
    <source>
        <dbReference type="PIRNR" id="PIRNR001394"/>
    </source>
</evidence>
<comment type="similarity">
    <text evidence="4 12">Belongs to the class-I fumarase family.</text>
</comment>
<dbReference type="PIRSF" id="PIRSF001394">
    <property type="entry name" value="Fe_dep_fumar_hy"/>
    <property type="match status" value="1"/>
</dbReference>
<dbReference type="NCBIfam" id="TIGR00723">
    <property type="entry name" value="ttdB_fumA_fumB"/>
    <property type="match status" value="1"/>
</dbReference>
<dbReference type="EMBL" id="BAAAYN010000012">
    <property type="protein sequence ID" value="GAA3385810.1"/>
    <property type="molecule type" value="Genomic_DNA"/>
</dbReference>
<evidence type="ECO:0000313" key="15">
    <source>
        <dbReference type="EMBL" id="GAA3385810.1"/>
    </source>
</evidence>
<feature type="domain" description="Fe-S hydro-lyase tartrate dehydratase alpha-type catalytic" evidence="13">
    <location>
        <begin position="48"/>
        <end position="326"/>
    </location>
</feature>
<keyword evidence="6 12" id="KW-0004">4Fe-4S</keyword>
<dbReference type="InterPro" id="IPR036660">
    <property type="entry name" value="Fe-S_hydroAse_TtdB_cat_sf"/>
</dbReference>
<dbReference type="InterPro" id="IPR011167">
    <property type="entry name" value="Fe_dep_fumarate_hydratase"/>
</dbReference>
<accession>A0ABP6SUU0</accession>
<protein>
    <recommendedName>
        <fullName evidence="12">Fumarate hydratase class I</fullName>
        <ecNumber evidence="12">4.2.1.2</ecNumber>
    </recommendedName>
</protein>
<evidence type="ECO:0000256" key="11">
    <source>
        <dbReference type="ARBA" id="ARBA00023239"/>
    </source>
</evidence>
<dbReference type="NCBIfam" id="TIGR00722">
    <property type="entry name" value="ttdA_fumA_fumB"/>
    <property type="match status" value="1"/>
</dbReference>
<evidence type="ECO:0000256" key="5">
    <source>
        <dbReference type="ARBA" id="ARBA00011738"/>
    </source>
</evidence>
<evidence type="ECO:0000259" key="14">
    <source>
        <dbReference type="Pfam" id="PF05683"/>
    </source>
</evidence>
<keyword evidence="11 12" id="KW-0456">Lyase</keyword>
<dbReference type="Gene3D" id="3.20.130.10">
    <property type="entry name" value="Fe-S hydro-lyase, tartrate dehydratase beta-type, catalytic domain"/>
    <property type="match status" value="1"/>
</dbReference>
<gene>
    <name evidence="15" type="ORF">GCM10020369_20790</name>
</gene>
<evidence type="ECO:0000256" key="7">
    <source>
        <dbReference type="ARBA" id="ARBA00022532"/>
    </source>
</evidence>
<comment type="caution">
    <text evidence="15">The sequence shown here is derived from an EMBL/GenBank/DDBJ whole genome shotgun (WGS) entry which is preliminary data.</text>
</comment>
<comment type="cofactor">
    <cofactor evidence="2 12">
        <name>[4Fe-4S] cluster</name>
        <dbReference type="ChEBI" id="CHEBI:49883"/>
    </cofactor>
</comment>